<dbReference type="Proteomes" id="UP001596186">
    <property type="component" value="Unassembled WGS sequence"/>
</dbReference>
<keyword evidence="2" id="KW-1185">Reference proteome</keyword>
<evidence type="ECO:0000313" key="2">
    <source>
        <dbReference type="Proteomes" id="UP001596186"/>
    </source>
</evidence>
<name>A0ABW1UW90_9LACO</name>
<sequence length="55" mass="5282">MANPGLSLSFNGLTVLFSVPVGAIVPSSLTVADVVAACAVSDGANAPNTIPAVAN</sequence>
<proteinExistence type="predicted"/>
<comment type="caution">
    <text evidence="1">The sequence shown here is derived from an EMBL/GenBank/DDBJ whole genome shotgun (WGS) entry which is preliminary data.</text>
</comment>
<reference evidence="2" key="1">
    <citation type="journal article" date="2019" name="Int. J. Syst. Evol. Microbiol.">
        <title>The Global Catalogue of Microorganisms (GCM) 10K type strain sequencing project: providing services to taxonomists for standard genome sequencing and annotation.</title>
        <authorList>
            <consortium name="The Broad Institute Genomics Platform"/>
            <consortium name="The Broad Institute Genome Sequencing Center for Infectious Disease"/>
            <person name="Wu L."/>
            <person name="Ma J."/>
        </authorList>
    </citation>
    <scope>NUCLEOTIDE SEQUENCE [LARGE SCALE GENOMIC DNA]</scope>
    <source>
        <strain evidence="2">CCM 8895</strain>
    </source>
</reference>
<organism evidence="1 2">
    <name type="scientific">Companilactobacillus baiquanensis</name>
    <dbReference type="NCBI Taxonomy" id="2486005"/>
    <lineage>
        <taxon>Bacteria</taxon>
        <taxon>Bacillati</taxon>
        <taxon>Bacillota</taxon>
        <taxon>Bacilli</taxon>
        <taxon>Lactobacillales</taxon>
        <taxon>Lactobacillaceae</taxon>
        <taxon>Companilactobacillus</taxon>
    </lineage>
</organism>
<protein>
    <submittedName>
        <fullName evidence="1">Uncharacterized protein</fullName>
    </submittedName>
</protein>
<evidence type="ECO:0000313" key="1">
    <source>
        <dbReference type="EMBL" id="MFC6323989.1"/>
    </source>
</evidence>
<accession>A0ABW1UW90</accession>
<gene>
    <name evidence="1" type="ORF">ACFP1F_09575</name>
</gene>
<dbReference type="EMBL" id="JBHSSN010000015">
    <property type="protein sequence ID" value="MFC6323989.1"/>
    <property type="molecule type" value="Genomic_DNA"/>
</dbReference>